<protein>
    <submittedName>
        <fullName evidence="1">Uncharacterized protein</fullName>
    </submittedName>
</protein>
<dbReference type="EMBL" id="UINC01204728">
    <property type="protein sequence ID" value="SVE25591.1"/>
    <property type="molecule type" value="Genomic_DNA"/>
</dbReference>
<name>A0A383C0A7_9ZZZZ</name>
<proteinExistence type="predicted"/>
<evidence type="ECO:0000313" key="1">
    <source>
        <dbReference type="EMBL" id="SVE25591.1"/>
    </source>
</evidence>
<reference evidence="1" key="1">
    <citation type="submission" date="2018-05" db="EMBL/GenBank/DDBJ databases">
        <authorList>
            <person name="Lanie J.A."/>
            <person name="Ng W.-L."/>
            <person name="Kazmierczak K.M."/>
            <person name="Andrzejewski T.M."/>
            <person name="Davidsen T.M."/>
            <person name="Wayne K.J."/>
            <person name="Tettelin H."/>
            <person name="Glass J.I."/>
            <person name="Rusch D."/>
            <person name="Podicherti R."/>
            <person name="Tsui H.-C.T."/>
            <person name="Winkler M.E."/>
        </authorList>
    </citation>
    <scope>NUCLEOTIDE SEQUENCE</scope>
</reference>
<gene>
    <name evidence="1" type="ORF">METZ01_LOCUS478445</name>
</gene>
<dbReference type="AlphaFoldDB" id="A0A383C0A7"/>
<accession>A0A383C0A7</accession>
<organism evidence="1">
    <name type="scientific">marine metagenome</name>
    <dbReference type="NCBI Taxonomy" id="408172"/>
    <lineage>
        <taxon>unclassified sequences</taxon>
        <taxon>metagenomes</taxon>
        <taxon>ecological metagenomes</taxon>
    </lineage>
</organism>
<sequence length="34" mass="4087">MQPRFIRQKDVPGFFGVSRGYFDKNIRPSLTEIW</sequence>
<feature type="non-terminal residue" evidence="1">
    <location>
        <position position="34"/>
    </location>
</feature>